<dbReference type="FunFam" id="1.20.1280.170:FF:000003">
    <property type="entry name" value="Exocyst subunit Exo70 family protein"/>
    <property type="match status" value="1"/>
</dbReference>
<feature type="domain" description="Exocyst complex subunit Exo70 C-terminal" evidence="5">
    <location>
        <begin position="320"/>
        <end position="688"/>
    </location>
</feature>
<dbReference type="PANTHER" id="PTHR12542">
    <property type="entry name" value="EXOCYST COMPLEX PROTEIN EXO70"/>
    <property type="match status" value="1"/>
</dbReference>
<feature type="region of interest" description="Disordered" evidence="4">
    <location>
        <begin position="1"/>
        <end position="52"/>
    </location>
</feature>
<dbReference type="SUPFAM" id="SSF74788">
    <property type="entry name" value="Cullin repeat-like"/>
    <property type="match status" value="1"/>
</dbReference>
<sequence length="702" mass="80582">MEKNPPEKSDSFTDRNGFKKNDVASPRTPSLSSIDEKSDAHDHQKGERENIMDEESLLSDQEDHNIDQVSQDIDRFTDSLTTIEIKSNPPEVPAVVETFSKIVESRIAKYYNSGRETRMKFGGKMTEEDAFFIEAVLRISKLTKAFSEFPSSSTSTTISWLNRTSMVLQKAMSFLEEEFRALLLEDDSPRTSINNNNININVANWKCMSIKQSSSFNSKEDKDESDRCALPTMEAAAEIESTREEEEESATYKPELVTKLKGIVTTMISAGYETECCQVYSITRRNALFMETMKNQELEKMSIDDVQKLQWEALEGEIAKWIKVVKHCTTVLFPGERNLCGVIFSDYPSTFRSLFTNLARAAVIQFIDFAEAVALTKRSAEKLFKFLDMYETLHQLIPAIDIDSISGHEHELKLEISAAAERIGEAAVNIFCDLENSIRSDAAKTPVPGGAVHPLTRYIMNYLKYACEYKDTLEQIFFQHQQNNNNINITDGEGLKKNNNNQTSSSSSPFSFQLMTVMELLDANLEAKSKLYKDPSLRDVFLMNNGRYILQKIKGSIEIHQLMGDTWCRRRSVKLRHYHKNYQRETWGRLLQCLKHEGLHVNGKVYKPVLKERFKNFNTMFDEIHKTQATWVVSDEQLQSELRVSISAVVIPAYRSFLGRFRQYLESGRQAEKYIRYQPEDIEALIEEFFDGNPTSMGRRRT</sequence>
<dbReference type="AlphaFoldDB" id="A0A5B7B2L3"/>
<keyword evidence="2 3" id="KW-0813">Transport</keyword>
<gene>
    <name evidence="6" type="ORF">Din_032500</name>
</gene>
<dbReference type="GO" id="GO:0015031">
    <property type="term" value="P:protein transport"/>
    <property type="evidence" value="ECO:0007669"/>
    <property type="project" value="UniProtKB-KW"/>
</dbReference>
<dbReference type="PANTHER" id="PTHR12542:SF176">
    <property type="entry name" value="EXOCYST SUBUNIT EXO70 FAMILY PROTEIN"/>
    <property type="match status" value="1"/>
</dbReference>
<accession>A0A5B7B2L3</accession>
<keyword evidence="3" id="KW-0653">Protein transport</keyword>
<dbReference type="GO" id="GO:0000145">
    <property type="term" value="C:exocyst"/>
    <property type="evidence" value="ECO:0007669"/>
    <property type="project" value="InterPro"/>
</dbReference>
<feature type="compositionally biased region" description="Basic and acidic residues" evidence="4">
    <location>
        <begin position="1"/>
        <end position="22"/>
    </location>
</feature>
<organism evidence="6">
    <name type="scientific">Davidia involucrata</name>
    <name type="common">Dove tree</name>
    <dbReference type="NCBI Taxonomy" id="16924"/>
    <lineage>
        <taxon>Eukaryota</taxon>
        <taxon>Viridiplantae</taxon>
        <taxon>Streptophyta</taxon>
        <taxon>Embryophyta</taxon>
        <taxon>Tracheophyta</taxon>
        <taxon>Spermatophyta</taxon>
        <taxon>Magnoliopsida</taxon>
        <taxon>eudicotyledons</taxon>
        <taxon>Gunneridae</taxon>
        <taxon>Pentapetalae</taxon>
        <taxon>asterids</taxon>
        <taxon>Cornales</taxon>
        <taxon>Nyssaceae</taxon>
        <taxon>Davidia</taxon>
    </lineage>
</organism>
<dbReference type="Pfam" id="PF20669">
    <property type="entry name" value="Exo70_N"/>
    <property type="match status" value="1"/>
</dbReference>
<protein>
    <recommendedName>
        <fullName evidence="3">Exocyst subunit Exo70 family protein</fullName>
    </recommendedName>
</protein>
<dbReference type="GO" id="GO:0006887">
    <property type="term" value="P:exocytosis"/>
    <property type="evidence" value="ECO:0007669"/>
    <property type="project" value="UniProtKB-KW"/>
</dbReference>
<evidence type="ECO:0000256" key="3">
    <source>
        <dbReference type="RuleBase" id="RU365026"/>
    </source>
</evidence>
<evidence type="ECO:0000256" key="4">
    <source>
        <dbReference type="SAM" id="MobiDB-lite"/>
    </source>
</evidence>
<proteinExistence type="inferred from homology"/>
<feature type="compositionally biased region" description="Basic and acidic residues" evidence="4">
    <location>
        <begin position="34"/>
        <end position="51"/>
    </location>
</feature>
<dbReference type="InterPro" id="IPR046364">
    <property type="entry name" value="Exo70_C"/>
</dbReference>
<evidence type="ECO:0000313" key="6">
    <source>
        <dbReference type="EMBL" id="MPA63059.1"/>
    </source>
</evidence>
<reference evidence="6" key="1">
    <citation type="submission" date="2019-08" db="EMBL/GenBank/DDBJ databases">
        <title>Reference gene set and small RNA set construction with multiple tissues from Davidia involucrata Baill.</title>
        <authorList>
            <person name="Yang H."/>
            <person name="Zhou C."/>
            <person name="Li G."/>
            <person name="Wang J."/>
            <person name="Gao P."/>
            <person name="Wang M."/>
            <person name="Wang R."/>
            <person name="Zhao Y."/>
        </authorList>
    </citation>
    <scope>NUCLEOTIDE SEQUENCE</scope>
    <source>
        <tissue evidence="6">Mixed with DoveR01_LX</tissue>
    </source>
</reference>
<evidence type="ECO:0000256" key="2">
    <source>
        <dbReference type="ARBA" id="ARBA00022448"/>
    </source>
</evidence>
<dbReference type="InterPro" id="IPR016159">
    <property type="entry name" value="Cullin_repeat-like_dom_sf"/>
</dbReference>
<evidence type="ECO:0000259" key="5">
    <source>
        <dbReference type="Pfam" id="PF03081"/>
    </source>
</evidence>
<comment type="similarity">
    <text evidence="1 3">Belongs to the EXO70 family.</text>
</comment>
<keyword evidence="3" id="KW-0268">Exocytosis</keyword>
<comment type="function">
    <text evidence="3">Component of the exocyst complex.</text>
</comment>
<dbReference type="Gene3D" id="1.20.1280.170">
    <property type="entry name" value="Exocyst complex component Exo70"/>
    <property type="match status" value="1"/>
</dbReference>
<dbReference type="EMBL" id="GHES01032500">
    <property type="protein sequence ID" value="MPA63059.1"/>
    <property type="molecule type" value="Transcribed_RNA"/>
</dbReference>
<evidence type="ECO:0000256" key="1">
    <source>
        <dbReference type="ARBA" id="ARBA00006756"/>
    </source>
</evidence>
<dbReference type="GO" id="GO:0005546">
    <property type="term" value="F:phosphatidylinositol-4,5-bisphosphate binding"/>
    <property type="evidence" value="ECO:0007669"/>
    <property type="project" value="InterPro"/>
</dbReference>
<name>A0A5B7B2L3_DAVIN</name>
<dbReference type="Pfam" id="PF03081">
    <property type="entry name" value="Exo70_C"/>
    <property type="match status" value="1"/>
</dbReference>
<dbReference type="InterPro" id="IPR004140">
    <property type="entry name" value="Exo70"/>
</dbReference>